<feature type="transmembrane region" description="Helical" evidence="10">
    <location>
        <begin position="381"/>
        <end position="402"/>
    </location>
</feature>
<evidence type="ECO:0000256" key="3">
    <source>
        <dbReference type="ARBA" id="ARBA00022692"/>
    </source>
</evidence>
<keyword evidence="6" id="KW-0479">Metal-binding</keyword>
<dbReference type="Proteomes" id="UP000694621">
    <property type="component" value="Unplaced"/>
</dbReference>
<dbReference type="Pfam" id="PF00209">
    <property type="entry name" value="SNF"/>
    <property type="match status" value="1"/>
</dbReference>
<evidence type="ECO:0000256" key="2">
    <source>
        <dbReference type="ARBA" id="ARBA00022448"/>
    </source>
</evidence>
<feature type="binding site" evidence="6">
    <location>
        <position position="397"/>
    </location>
    <ligand>
        <name>Na(+)</name>
        <dbReference type="ChEBI" id="CHEBI:29101"/>
        <label>1</label>
    </ligand>
</feature>
<evidence type="ECO:0000256" key="5">
    <source>
        <dbReference type="ARBA" id="ARBA00023136"/>
    </source>
</evidence>
<feature type="transmembrane region" description="Helical" evidence="10">
    <location>
        <begin position="120"/>
        <end position="151"/>
    </location>
</feature>
<feature type="transmembrane region" description="Helical" evidence="10">
    <location>
        <begin position="497"/>
        <end position="517"/>
    </location>
</feature>
<keyword evidence="2 8" id="KW-0813">Transport</keyword>
<keyword evidence="7" id="KW-1015">Disulfide bond</keyword>
<feature type="binding site" evidence="6">
    <location>
        <position position="328"/>
    </location>
    <ligand>
        <name>Na(+)</name>
        <dbReference type="ChEBI" id="CHEBI:29101"/>
        <label>1</label>
    </ligand>
</feature>
<evidence type="ECO:0000256" key="7">
    <source>
        <dbReference type="PIRSR" id="PIRSR600175-2"/>
    </source>
</evidence>
<feature type="transmembrane region" description="Helical" evidence="10">
    <location>
        <begin position="52"/>
        <end position="69"/>
    </location>
</feature>
<evidence type="ECO:0000256" key="6">
    <source>
        <dbReference type="PIRSR" id="PIRSR600175-1"/>
    </source>
</evidence>
<evidence type="ECO:0000313" key="11">
    <source>
        <dbReference type="Ensembl" id="ENSAMXP00005023153.1"/>
    </source>
</evidence>
<feature type="transmembrane region" description="Helical" evidence="10">
    <location>
        <begin position="81"/>
        <end position="99"/>
    </location>
</feature>
<feature type="binding site" evidence="6">
    <location>
        <position position="60"/>
    </location>
    <ligand>
        <name>Na(+)</name>
        <dbReference type="ChEBI" id="CHEBI:29101"/>
        <label>1</label>
    </ligand>
</feature>
<feature type="transmembrane region" description="Helical" evidence="10">
    <location>
        <begin position="454"/>
        <end position="476"/>
    </location>
</feature>
<feature type="binding site" evidence="6">
    <location>
        <position position="396"/>
    </location>
    <ligand>
        <name>Na(+)</name>
        <dbReference type="ChEBI" id="CHEBI:29101"/>
        <label>1</label>
    </ligand>
</feature>
<dbReference type="PRINTS" id="PR00176">
    <property type="entry name" value="NANEUSMPORT"/>
</dbReference>
<organism evidence="11 12">
    <name type="scientific">Astyanax mexicanus</name>
    <name type="common">Blind cave fish</name>
    <name type="synonym">Astyanax fasciatus mexicanus</name>
    <dbReference type="NCBI Taxonomy" id="7994"/>
    <lineage>
        <taxon>Eukaryota</taxon>
        <taxon>Metazoa</taxon>
        <taxon>Chordata</taxon>
        <taxon>Craniata</taxon>
        <taxon>Vertebrata</taxon>
        <taxon>Euteleostomi</taxon>
        <taxon>Actinopterygii</taxon>
        <taxon>Neopterygii</taxon>
        <taxon>Teleostei</taxon>
        <taxon>Ostariophysi</taxon>
        <taxon>Characiformes</taxon>
        <taxon>Characoidei</taxon>
        <taxon>Acestrorhamphidae</taxon>
        <taxon>Acestrorhamphinae</taxon>
        <taxon>Astyanax</taxon>
    </lineage>
</organism>
<keyword evidence="8" id="KW-0769">Symport</keyword>
<evidence type="ECO:0000256" key="9">
    <source>
        <dbReference type="SAM" id="MobiDB-lite"/>
    </source>
</evidence>
<feature type="disulfide bond" evidence="7">
    <location>
        <begin position="163"/>
        <end position="171"/>
    </location>
</feature>
<dbReference type="GO" id="GO:1901235">
    <property type="term" value="F:(R)-carnitine transmembrane transporter activity"/>
    <property type="evidence" value="ECO:0007669"/>
    <property type="project" value="TreeGrafter"/>
</dbReference>
<dbReference type="PROSITE" id="PS00610">
    <property type="entry name" value="NA_NEUROTRAN_SYMP_1"/>
    <property type="match status" value="1"/>
</dbReference>
<dbReference type="GO" id="GO:0001761">
    <property type="term" value="F:beta-alanine transmembrane transporter activity"/>
    <property type="evidence" value="ECO:0007669"/>
    <property type="project" value="TreeGrafter"/>
</dbReference>
<comment type="similarity">
    <text evidence="8">Belongs to the sodium:neurotransmitter symporter (SNF) (TC 2.A.22) family.</text>
</comment>
<keyword evidence="5 10" id="KW-0472">Membrane</keyword>
<feature type="compositionally biased region" description="Basic and acidic residues" evidence="9">
    <location>
        <begin position="21"/>
        <end position="36"/>
    </location>
</feature>
<dbReference type="AlphaFoldDB" id="A0A8B9JKF2"/>
<accession>A0A8B9JKF2</accession>
<evidence type="ECO:0000256" key="4">
    <source>
        <dbReference type="ARBA" id="ARBA00022989"/>
    </source>
</evidence>
<keyword evidence="4 10" id="KW-1133">Transmembrane helix</keyword>
<feature type="transmembrane region" description="Helical" evidence="10">
    <location>
        <begin position="423"/>
        <end position="448"/>
    </location>
</feature>
<dbReference type="PANTHER" id="PTHR11616">
    <property type="entry name" value="SODIUM/CHLORIDE DEPENDENT TRANSPORTER"/>
    <property type="match status" value="1"/>
</dbReference>
<dbReference type="SUPFAM" id="SSF161070">
    <property type="entry name" value="SNF-like"/>
    <property type="match status" value="1"/>
</dbReference>
<feature type="binding site" evidence="6">
    <location>
        <position position="393"/>
    </location>
    <ligand>
        <name>Na(+)</name>
        <dbReference type="ChEBI" id="CHEBI:29101"/>
        <label>1</label>
    </ligand>
</feature>
<dbReference type="PANTHER" id="PTHR11616:SF286">
    <property type="entry name" value="SODIUM- AND CHLORIDE-DEPENDENT NEUTRAL AND BASIC AMINO ACID TRANSPORTER B(0+)"/>
    <property type="match status" value="1"/>
</dbReference>
<feature type="transmembrane region" description="Helical" evidence="10">
    <location>
        <begin position="289"/>
        <end position="310"/>
    </location>
</feature>
<evidence type="ECO:0000256" key="10">
    <source>
        <dbReference type="SAM" id="Phobius"/>
    </source>
</evidence>
<sequence>MRKYGLKNVSDLVFKNPTASDEAKNAVKSQDPHVGTEDENAERGNWSSKREYMLSMIGYAVGLGNVWRFPYLAYKHGGGAFLIPYVIMLSIAGLPLFFLESSFGQFCSQGPINVWKAVPILQGVGITMMLVSTFVAIYYNVILAYSIYYLFASFQYPLPWSNCSGWSDMGCNINYSTTVNLTKTWPGMNTFASVVALQRTSSMDETGPVVWHLALCLLLGWIMIGAALFKGIKSSGKVVYFTATFPYAVLLILLIRGVTLEGARNGIEYYIGTQSNLTKLSEAEVWKDAATQIFFSLSIAWGGLTALASYNKFHNNCYKDSIIVCVTNCGTSIFAGFAIFSILGHMAHVYGKPVSEVAQAGFGLAFIAYPDALSKLPISPLWSILFFFMLITLGLDSQFAGIEVITTCLQDAYPKFLKSKRGLITVIICVVLFLLGLPCVTGAGIYWVNLIDTFVAGWILLVAGLLEVFGLSCIYGGNRFIKDIEMMIGNKSAIFWIWWRSCWFFITPFVLLVILGWSVYTFTAPTYGTVEYPEWGIALGWCMTAFCLMWIPIVAVWRIAKASGGLWQRIKSTCVPTEDWGPYLERHRGERYGRPGTDNINVYVISNKNTTRL</sequence>
<feature type="binding site" evidence="6">
    <location>
        <position position="296"/>
    </location>
    <ligand>
        <name>Na(+)</name>
        <dbReference type="ChEBI" id="CHEBI:29101"/>
        <label>1</label>
    </ligand>
</feature>
<dbReference type="GO" id="GO:0015374">
    <property type="term" value="F:neutral, basic amino acid:sodium:chloride symporter activity"/>
    <property type="evidence" value="ECO:0007669"/>
    <property type="project" value="TreeGrafter"/>
</dbReference>
<protein>
    <recommendedName>
        <fullName evidence="8">Transporter</fullName>
    </recommendedName>
</protein>
<dbReference type="InterPro" id="IPR037272">
    <property type="entry name" value="SNS_sf"/>
</dbReference>
<feature type="transmembrane region" description="Helical" evidence="10">
    <location>
        <begin position="322"/>
        <end position="343"/>
    </location>
</feature>
<dbReference type="InterPro" id="IPR000175">
    <property type="entry name" value="Na/ntran_symport"/>
</dbReference>
<feature type="transmembrane region" description="Helical" evidence="10">
    <location>
        <begin position="209"/>
        <end position="229"/>
    </location>
</feature>
<proteinExistence type="inferred from homology"/>
<feature type="transmembrane region" description="Helical" evidence="10">
    <location>
        <begin position="537"/>
        <end position="560"/>
    </location>
</feature>
<dbReference type="GO" id="GO:0089718">
    <property type="term" value="P:amino acid import across plasma membrane"/>
    <property type="evidence" value="ECO:0007669"/>
    <property type="project" value="TreeGrafter"/>
</dbReference>
<keyword evidence="3 8" id="KW-0812">Transmembrane</keyword>
<feature type="binding site" evidence="6">
    <location>
        <position position="58"/>
    </location>
    <ligand>
        <name>Na(+)</name>
        <dbReference type="ChEBI" id="CHEBI:29101"/>
        <label>1</label>
    </ligand>
</feature>
<comment type="subcellular location">
    <subcellularLocation>
        <location evidence="1">Membrane</location>
        <topology evidence="1">Multi-pass membrane protein</topology>
    </subcellularLocation>
</comment>
<keyword evidence="6" id="KW-0915">Sodium</keyword>
<dbReference type="PROSITE" id="PS50267">
    <property type="entry name" value="NA_NEUROTRAN_SYMP_3"/>
    <property type="match status" value="1"/>
</dbReference>
<feature type="transmembrane region" description="Helical" evidence="10">
    <location>
        <begin position="238"/>
        <end position="255"/>
    </location>
</feature>
<dbReference type="GO" id="GO:0005886">
    <property type="term" value="C:plasma membrane"/>
    <property type="evidence" value="ECO:0007669"/>
    <property type="project" value="TreeGrafter"/>
</dbReference>
<reference evidence="11" key="1">
    <citation type="submission" date="2025-08" db="UniProtKB">
        <authorList>
            <consortium name="Ensembl"/>
        </authorList>
    </citation>
    <scope>IDENTIFICATION</scope>
</reference>
<dbReference type="GO" id="GO:0015657">
    <property type="term" value="F:branched-chain amino acid:sodium symporter activity"/>
    <property type="evidence" value="ECO:0007669"/>
    <property type="project" value="TreeGrafter"/>
</dbReference>
<evidence type="ECO:0000256" key="1">
    <source>
        <dbReference type="ARBA" id="ARBA00004141"/>
    </source>
</evidence>
<evidence type="ECO:0000313" key="12">
    <source>
        <dbReference type="Proteomes" id="UP000694621"/>
    </source>
</evidence>
<feature type="binding site" evidence="6">
    <location>
        <position position="61"/>
    </location>
    <ligand>
        <name>Na(+)</name>
        <dbReference type="ChEBI" id="CHEBI:29101"/>
        <label>1</label>
    </ligand>
</feature>
<dbReference type="GO" id="GO:0022858">
    <property type="term" value="F:alanine transmembrane transporter activity"/>
    <property type="evidence" value="ECO:0007669"/>
    <property type="project" value="TreeGrafter"/>
</dbReference>
<dbReference type="Ensembl" id="ENSAMXT00005025578.1">
    <property type="protein sequence ID" value="ENSAMXP00005023153.1"/>
    <property type="gene ID" value="ENSAMXG00005011711.1"/>
</dbReference>
<feature type="region of interest" description="Disordered" evidence="9">
    <location>
        <begin position="20"/>
        <end position="43"/>
    </location>
</feature>
<dbReference type="GO" id="GO:0046872">
    <property type="term" value="F:metal ion binding"/>
    <property type="evidence" value="ECO:0007669"/>
    <property type="project" value="UniProtKB-KW"/>
</dbReference>
<evidence type="ECO:0000256" key="8">
    <source>
        <dbReference type="RuleBase" id="RU003732"/>
    </source>
</evidence>
<feature type="binding site" evidence="6">
    <location>
        <position position="65"/>
    </location>
    <ligand>
        <name>Na(+)</name>
        <dbReference type="ChEBI" id="CHEBI:29101"/>
        <label>1</label>
    </ligand>
</feature>
<name>A0A8B9JKF2_ASTMX</name>